<sequence>MKKLIVSGCSYTAKEYISSAYPDMDTSWSKWPELLGKKLNMEVINLATNGAGNRYILQTLLDTIERTPKDEIGLVMAAWSQSNRDDWQNGMPISKWFNSRIKRPGDIYGWVRESLLGYITLQNVCKRYNIPYKQFQMIGLFEPWLAGLKRSEADQLKGLPRYEPLKNQKIIRGYIRTLIDEYEKFIDIDNFIGYSKTNKLNILIKLPFLNF</sequence>
<proteinExistence type="predicted"/>
<organism evidence="1">
    <name type="scientific">uncultured organism MedDCM-OCT-S04-C375</name>
    <dbReference type="NCBI Taxonomy" id="743615"/>
    <lineage>
        <taxon>unclassified sequences</taxon>
        <taxon>environmental samples</taxon>
    </lineage>
</organism>
<reference evidence="1" key="1">
    <citation type="journal article" date="2010" name="ISME J.">
        <title>Metagenome of the Mediterranean deep chlorophyll maximum studied by direct and fosmid library 454 pyrosequencing.</title>
        <authorList>
            <person name="Ghai R."/>
            <person name="Martin-Cuadrado A.B."/>
            <person name="Molto A.G."/>
            <person name="Heredia I.G."/>
            <person name="Cabrera R."/>
            <person name="Martin J."/>
            <person name="Verdu M."/>
            <person name="Deschamps P."/>
            <person name="Moreira D."/>
            <person name="Lopez-Garcia P."/>
            <person name="Mira A."/>
            <person name="Rodriguez-Valera F."/>
        </authorList>
    </citation>
    <scope>NUCLEOTIDE SEQUENCE</scope>
</reference>
<evidence type="ECO:0000313" key="1">
    <source>
        <dbReference type="EMBL" id="ADD96044.1"/>
    </source>
</evidence>
<dbReference type="EMBL" id="GU943117">
    <property type="protein sequence ID" value="ADD96044.1"/>
    <property type="molecule type" value="Genomic_DNA"/>
</dbReference>
<protein>
    <recommendedName>
        <fullName evidence="2">SGNH/GDSL hydrolase family protein</fullName>
    </recommendedName>
</protein>
<evidence type="ECO:0008006" key="2">
    <source>
        <dbReference type="Google" id="ProtNLM"/>
    </source>
</evidence>
<name>D6PJZ3_9ZZZZ</name>
<dbReference type="AlphaFoldDB" id="D6PJZ3"/>
<accession>D6PJZ3</accession>